<feature type="domain" description="PIN" evidence="1">
    <location>
        <begin position="4"/>
        <end position="125"/>
    </location>
</feature>
<protein>
    <submittedName>
        <fullName evidence="2">DNA-binding protein</fullName>
    </submittedName>
</protein>
<dbReference type="Gene3D" id="3.40.50.1010">
    <property type="entry name" value="5'-nuclease"/>
    <property type="match status" value="1"/>
</dbReference>
<gene>
    <name evidence="2" type="ORF">H3H32_00940</name>
</gene>
<proteinExistence type="predicted"/>
<name>A0A7G5GXH5_9BACT</name>
<dbReference type="SUPFAM" id="SSF88723">
    <property type="entry name" value="PIN domain-like"/>
    <property type="match status" value="1"/>
</dbReference>
<dbReference type="Proteomes" id="UP000515369">
    <property type="component" value="Chromosome"/>
</dbReference>
<dbReference type="KEGG" id="sfol:H3H32_00940"/>
<organism evidence="2 3">
    <name type="scientific">Spirosoma foliorum</name>
    <dbReference type="NCBI Taxonomy" id="2710596"/>
    <lineage>
        <taxon>Bacteria</taxon>
        <taxon>Pseudomonadati</taxon>
        <taxon>Bacteroidota</taxon>
        <taxon>Cytophagia</taxon>
        <taxon>Cytophagales</taxon>
        <taxon>Cytophagaceae</taxon>
        <taxon>Spirosoma</taxon>
    </lineage>
</organism>
<dbReference type="InterPro" id="IPR002716">
    <property type="entry name" value="PIN_dom"/>
</dbReference>
<keyword evidence="3" id="KW-1185">Reference proteome</keyword>
<dbReference type="RefSeq" id="WP_182460824.1">
    <property type="nucleotide sequence ID" value="NZ_CP059732.1"/>
</dbReference>
<accession>A0A7G5GXH5</accession>
<reference evidence="2 3" key="1">
    <citation type="submission" date="2020-07" db="EMBL/GenBank/DDBJ databases">
        <title>Spirosoma foliorum sp. nov., isolated from the leaves on the Nejang mountain Korea, Republic of.</title>
        <authorList>
            <person name="Ho H."/>
            <person name="Lee Y.-J."/>
            <person name="Nurcahyanto D.-A."/>
            <person name="Kim S.-G."/>
        </authorList>
    </citation>
    <scope>NUCLEOTIDE SEQUENCE [LARGE SCALE GENOMIC DNA]</scope>
    <source>
        <strain evidence="2 3">PL0136</strain>
    </source>
</reference>
<dbReference type="InterPro" id="IPR029060">
    <property type="entry name" value="PIN-like_dom_sf"/>
</dbReference>
<dbReference type="AlphaFoldDB" id="A0A7G5GXH5"/>
<keyword evidence="2" id="KW-0238">DNA-binding</keyword>
<dbReference type="GO" id="GO:0003677">
    <property type="term" value="F:DNA binding"/>
    <property type="evidence" value="ECO:0007669"/>
    <property type="project" value="UniProtKB-KW"/>
</dbReference>
<sequence length="140" mass="16033">MSYVIDANVLMSALISGKAFYKTIFGSLDLLVPEFALVEIEKYKETIVQKSKLDEIAIRRYTFDVFQQLTILPNYFLSAGALTEADRLIGHIDAKDISYLALAIQTNSVLLTRDQPIYKGARQNGFRRIILFDNFLRQYL</sequence>
<dbReference type="EMBL" id="CP059732">
    <property type="protein sequence ID" value="QMW03567.1"/>
    <property type="molecule type" value="Genomic_DNA"/>
</dbReference>
<evidence type="ECO:0000313" key="2">
    <source>
        <dbReference type="EMBL" id="QMW03567.1"/>
    </source>
</evidence>
<evidence type="ECO:0000313" key="3">
    <source>
        <dbReference type="Proteomes" id="UP000515369"/>
    </source>
</evidence>
<evidence type="ECO:0000259" key="1">
    <source>
        <dbReference type="Pfam" id="PF10130"/>
    </source>
</evidence>
<dbReference type="Pfam" id="PF10130">
    <property type="entry name" value="PIN_2"/>
    <property type="match status" value="1"/>
</dbReference>